<dbReference type="InParanoid" id="W0DSZ3"/>
<evidence type="ECO:0000256" key="11">
    <source>
        <dbReference type="ARBA" id="ARBA00023225"/>
    </source>
</evidence>
<evidence type="ECO:0000256" key="2">
    <source>
        <dbReference type="ARBA" id="ARBA00010690"/>
    </source>
</evidence>
<dbReference type="InterPro" id="IPR006135">
    <property type="entry name" value="T3SS_substrate_exporter"/>
</dbReference>
<accession>W0DSZ3</accession>
<evidence type="ECO:0000256" key="7">
    <source>
        <dbReference type="ARBA" id="ARBA00022795"/>
    </source>
</evidence>
<feature type="transmembrane region" description="Helical" evidence="13">
    <location>
        <begin position="190"/>
        <end position="215"/>
    </location>
</feature>
<keyword evidence="16" id="KW-1185">Reference proteome</keyword>
<keyword evidence="5 13" id="KW-1003">Cell membrane</keyword>
<sequence>MAENAEGQEKTEDPSEKRLREAREKGDIARSRELTTFLMVISAALFLYFFGPSMMAAFEEVMIAGLSLDRDHVFDLTKTLDLLIAMAVASIWLIVPFLILMAAVAIIGSSLLGGFNFSTKAMAPKFEKLNPLAGLKRMVSMQALMELLKALAKFSLVLLVAVVFIYLVFGELISLGMESEKQALAHSAKIIIEAFIVVSLALIVVAIVDVPFQIYQHQNKLKMTKQEVKEEYKQQEGNPEVKARIRRIQMEMSQKRMMQKVPQADVVITNPTHFAVALSYKPTEMSAPIVLAMGADFQALQMRTLANEHDIAIIEAPALARALYYNAEVDRPIPDGLFRAVAAVLAYVFSLRDGREASFDPNTLFIPPDLKQEEPVN</sequence>
<dbReference type="PRINTS" id="PR00950">
    <property type="entry name" value="TYPE3IMSPROT"/>
</dbReference>
<dbReference type="PANTHER" id="PTHR30531:SF12">
    <property type="entry name" value="FLAGELLAR BIOSYNTHETIC PROTEIN FLHB"/>
    <property type="match status" value="1"/>
</dbReference>
<dbReference type="HOGENOM" id="CLU_041013_1_0_6"/>
<feature type="region of interest" description="Disordered" evidence="14">
    <location>
        <begin position="1"/>
        <end position="24"/>
    </location>
</feature>
<organism evidence="15 16">
    <name type="scientific">Thiomicrospira aerophila AL3</name>
    <dbReference type="NCBI Taxonomy" id="717772"/>
    <lineage>
        <taxon>Bacteria</taxon>
        <taxon>Pseudomonadati</taxon>
        <taxon>Pseudomonadota</taxon>
        <taxon>Gammaproteobacteria</taxon>
        <taxon>Thiotrichales</taxon>
        <taxon>Piscirickettsiaceae</taxon>
        <taxon>Thiomicrospira</taxon>
    </lineage>
</organism>
<evidence type="ECO:0000313" key="16">
    <source>
        <dbReference type="Proteomes" id="UP000005380"/>
    </source>
</evidence>
<keyword evidence="6 13" id="KW-0812">Transmembrane</keyword>
<keyword evidence="11 13" id="KW-1006">Bacterial flagellum protein export</keyword>
<evidence type="ECO:0000256" key="13">
    <source>
        <dbReference type="RuleBase" id="RU364091"/>
    </source>
</evidence>
<comment type="function">
    <text evidence="12 13">Required for formation of the rod structure in the basal body of the flagellar apparatus. Together with FliI and FliH, may constitute the export apparatus of flagellin.</text>
</comment>
<feature type="transmembrane region" description="Helical" evidence="13">
    <location>
        <begin position="34"/>
        <end position="51"/>
    </location>
</feature>
<evidence type="ECO:0000256" key="1">
    <source>
        <dbReference type="ARBA" id="ARBA00004651"/>
    </source>
</evidence>
<reference evidence="15 16" key="1">
    <citation type="submission" date="2013-12" db="EMBL/GenBank/DDBJ databases">
        <authorList>
            <consortium name="DOE Joint Genome Institute"/>
            <person name="Kappler U."/>
            <person name="Huntemann M."/>
            <person name="Han J."/>
            <person name="Chen A."/>
            <person name="Kyrpides N."/>
            <person name="Mavromatis K."/>
            <person name="Markowitz V."/>
            <person name="Palaniappan K."/>
            <person name="Ivanova N."/>
            <person name="Schaumberg A."/>
            <person name="Pati A."/>
            <person name="Liolios K."/>
            <person name="Nordberg H.P."/>
            <person name="Cantor M.N."/>
            <person name="Hua S.X."/>
            <person name="Woyke T."/>
        </authorList>
    </citation>
    <scope>NUCLEOTIDE SEQUENCE [LARGE SCALE GENOMIC DNA]</scope>
    <source>
        <strain evidence="16">AL2</strain>
    </source>
</reference>
<dbReference type="eggNOG" id="COG1377">
    <property type="taxonomic scope" value="Bacteria"/>
</dbReference>
<evidence type="ECO:0000256" key="14">
    <source>
        <dbReference type="SAM" id="MobiDB-lite"/>
    </source>
</evidence>
<dbReference type="AlphaFoldDB" id="W0DSZ3"/>
<dbReference type="InterPro" id="IPR006136">
    <property type="entry name" value="FlhB"/>
</dbReference>
<feature type="transmembrane region" description="Helical" evidence="13">
    <location>
        <begin position="150"/>
        <end position="170"/>
    </location>
</feature>
<keyword evidence="10 13" id="KW-0472">Membrane</keyword>
<feature type="transmembrane region" description="Helical" evidence="13">
    <location>
        <begin position="82"/>
        <end position="115"/>
    </location>
</feature>
<keyword evidence="8 13" id="KW-0653">Protein transport</keyword>
<dbReference type="GO" id="GO:0044780">
    <property type="term" value="P:bacterial-type flagellum assembly"/>
    <property type="evidence" value="ECO:0007669"/>
    <property type="project" value="InterPro"/>
</dbReference>
<dbReference type="PANTHER" id="PTHR30531">
    <property type="entry name" value="FLAGELLAR BIOSYNTHETIC PROTEIN FLHB"/>
    <property type="match status" value="1"/>
</dbReference>
<dbReference type="EMBL" id="CP007030">
    <property type="protein sequence ID" value="AHF01567.1"/>
    <property type="molecule type" value="Genomic_DNA"/>
</dbReference>
<evidence type="ECO:0000256" key="6">
    <source>
        <dbReference type="ARBA" id="ARBA00022692"/>
    </source>
</evidence>
<keyword evidence="15" id="KW-0966">Cell projection</keyword>
<dbReference type="SUPFAM" id="SSF160544">
    <property type="entry name" value="EscU C-terminal domain-like"/>
    <property type="match status" value="1"/>
</dbReference>
<gene>
    <name evidence="13" type="primary">flhB</name>
    <name evidence="15" type="ORF">THIAE_07160</name>
</gene>
<dbReference type="OrthoDB" id="9807950at2"/>
<evidence type="ECO:0000256" key="10">
    <source>
        <dbReference type="ARBA" id="ARBA00023136"/>
    </source>
</evidence>
<dbReference type="InterPro" id="IPR029025">
    <property type="entry name" value="T3SS_substrate_exporter_C"/>
</dbReference>
<feature type="compositionally biased region" description="Basic and acidic residues" evidence="14">
    <location>
        <begin position="7"/>
        <end position="24"/>
    </location>
</feature>
<evidence type="ECO:0000256" key="4">
    <source>
        <dbReference type="ARBA" id="ARBA00022448"/>
    </source>
</evidence>
<name>W0DSZ3_9GAMM</name>
<dbReference type="RefSeq" id="WP_025299359.1">
    <property type="nucleotide sequence ID" value="NZ_CP007030.1"/>
</dbReference>
<evidence type="ECO:0000313" key="15">
    <source>
        <dbReference type="EMBL" id="AHF01567.1"/>
    </source>
</evidence>
<dbReference type="NCBIfam" id="TIGR00328">
    <property type="entry name" value="flhB"/>
    <property type="match status" value="1"/>
</dbReference>
<comment type="subcellular location">
    <subcellularLocation>
        <location evidence="1">Cell membrane</location>
        <topology evidence="1">Multi-pass membrane protein</topology>
    </subcellularLocation>
</comment>
<keyword evidence="15" id="KW-0282">Flagellum</keyword>
<dbReference type="STRING" id="717772.THIAE_07160"/>
<dbReference type="Gene3D" id="3.40.1690.10">
    <property type="entry name" value="secretion proteins EscU"/>
    <property type="match status" value="1"/>
</dbReference>
<keyword evidence="9 13" id="KW-1133">Transmembrane helix</keyword>
<dbReference type="Pfam" id="PF01312">
    <property type="entry name" value="Bac_export_2"/>
    <property type="match status" value="1"/>
</dbReference>
<evidence type="ECO:0000256" key="5">
    <source>
        <dbReference type="ARBA" id="ARBA00022475"/>
    </source>
</evidence>
<keyword evidence="4 13" id="KW-0813">Transport</keyword>
<evidence type="ECO:0000256" key="3">
    <source>
        <dbReference type="ARBA" id="ARBA00021622"/>
    </source>
</evidence>
<dbReference type="Gene3D" id="6.10.250.2080">
    <property type="match status" value="1"/>
</dbReference>
<evidence type="ECO:0000256" key="12">
    <source>
        <dbReference type="ARBA" id="ARBA00025078"/>
    </source>
</evidence>
<keyword evidence="7 13" id="KW-1005">Bacterial flagellum biogenesis</keyword>
<dbReference type="Proteomes" id="UP000005380">
    <property type="component" value="Chromosome"/>
</dbReference>
<protein>
    <recommendedName>
        <fullName evidence="3 13">Flagellar biosynthetic protein FlhB</fullName>
    </recommendedName>
</protein>
<evidence type="ECO:0000256" key="9">
    <source>
        <dbReference type="ARBA" id="ARBA00022989"/>
    </source>
</evidence>
<dbReference type="KEGG" id="tao:THIAE_07160"/>
<dbReference type="GO" id="GO:0009306">
    <property type="term" value="P:protein secretion"/>
    <property type="evidence" value="ECO:0007669"/>
    <property type="project" value="InterPro"/>
</dbReference>
<dbReference type="GO" id="GO:0005886">
    <property type="term" value="C:plasma membrane"/>
    <property type="evidence" value="ECO:0007669"/>
    <property type="project" value="UniProtKB-SubCell"/>
</dbReference>
<evidence type="ECO:0000256" key="8">
    <source>
        <dbReference type="ARBA" id="ARBA00022927"/>
    </source>
</evidence>
<proteinExistence type="inferred from homology"/>
<dbReference type="FunCoup" id="W0DSZ3">
    <property type="interactions" value="83"/>
</dbReference>
<keyword evidence="15" id="KW-0969">Cilium</keyword>
<comment type="similarity">
    <text evidence="2 13">Belongs to the type III secretion exporter family.</text>
</comment>